<comment type="caution">
    <text evidence="1">The sequence shown here is derived from an EMBL/GenBank/DDBJ whole genome shotgun (WGS) entry which is preliminary data.</text>
</comment>
<dbReference type="Proteomes" id="UP000729402">
    <property type="component" value="Unassembled WGS sequence"/>
</dbReference>
<gene>
    <name evidence="1" type="ORF">GUJ93_ZPchr0012g20413</name>
</gene>
<reference evidence="1" key="1">
    <citation type="journal article" date="2021" name="bioRxiv">
        <title>Whole Genome Assembly and Annotation of Northern Wild Rice, Zizania palustris L., Supports a Whole Genome Duplication in the Zizania Genus.</title>
        <authorList>
            <person name="Haas M."/>
            <person name="Kono T."/>
            <person name="Macchietto M."/>
            <person name="Millas R."/>
            <person name="McGilp L."/>
            <person name="Shao M."/>
            <person name="Duquette J."/>
            <person name="Hirsch C.N."/>
            <person name="Kimball J."/>
        </authorList>
    </citation>
    <scope>NUCLEOTIDE SEQUENCE</scope>
    <source>
        <tissue evidence="1">Fresh leaf tissue</tissue>
    </source>
</reference>
<accession>A0A8J5WSW2</accession>
<keyword evidence="2" id="KW-1185">Reference proteome</keyword>
<reference evidence="1" key="2">
    <citation type="submission" date="2021-02" db="EMBL/GenBank/DDBJ databases">
        <authorList>
            <person name="Kimball J.A."/>
            <person name="Haas M.W."/>
            <person name="Macchietto M."/>
            <person name="Kono T."/>
            <person name="Duquette J."/>
            <person name="Shao M."/>
        </authorList>
    </citation>
    <scope>NUCLEOTIDE SEQUENCE</scope>
    <source>
        <tissue evidence="1">Fresh leaf tissue</tissue>
    </source>
</reference>
<dbReference type="EMBL" id="JAAALK010000080">
    <property type="protein sequence ID" value="KAG8094554.1"/>
    <property type="molecule type" value="Genomic_DNA"/>
</dbReference>
<name>A0A8J5WSW2_ZIZPA</name>
<evidence type="ECO:0000313" key="2">
    <source>
        <dbReference type="Proteomes" id="UP000729402"/>
    </source>
</evidence>
<evidence type="ECO:0000313" key="1">
    <source>
        <dbReference type="EMBL" id="KAG8094554.1"/>
    </source>
</evidence>
<dbReference type="AlphaFoldDB" id="A0A8J5WSW2"/>
<organism evidence="1 2">
    <name type="scientific">Zizania palustris</name>
    <name type="common">Northern wild rice</name>
    <dbReference type="NCBI Taxonomy" id="103762"/>
    <lineage>
        <taxon>Eukaryota</taxon>
        <taxon>Viridiplantae</taxon>
        <taxon>Streptophyta</taxon>
        <taxon>Embryophyta</taxon>
        <taxon>Tracheophyta</taxon>
        <taxon>Spermatophyta</taxon>
        <taxon>Magnoliopsida</taxon>
        <taxon>Liliopsida</taxon>
        <taxon>Poales</taxon>
        <taxon>Poaceae</taxon>
        <taxon>BOP clade</taxon>
        <taxon>Oryzoideae</taxon>
        <taxon>Oryzeae</taxon>
        <taxon>Zizaniinae</taxon>
        <taxon>Zizania</taxon>
    </lineage>
</organism>
<sequence>MTYQVEFGLINESQRLHTIYYLTKCALWKGILDVKLMNGLVTRDSQTNYSEYSGWLDHETEGLFEIDTCTLKKSSEHPTRLVSIQRTIGVEFMKEDQFTGDTILAPMGRGTKSRVLLASRAEKNFLHGNSPIWISEGCIVRLWNR</sequence>
<protein>
    <submittedName>
        <fullName evidence="1">Uncharacterized protein</fullName>
    </submittedName>
</protein>
<proteinExistence type="predicted"/>